<proteinExistence type="predicted"/>
<protein>
    <submittedName>
        <fullName evidence="1">Uncharacterized protein</fullName>
    </submittedName>
</protein>
<name>A0ACB7PU88_9PEZI</name>
<evidence type="ECO:0000313" key="2">
    <source>
        <dbReference type="Proteomes" id="UP000724584"/>
    </source>
</evidence>
<dbReference type="Proteomes" id="UP000724584">
    <property type="component" value="Unassembled WGS sequence"/>
</dbReference>
<dbReference type="EMBL" id="JAGIZQ010000001">
    <property type="protein sequence ID" value="KAH6651369.1"/>
    <property type="molecule type" value="Genomic_DNA"/>
</dbReference>
<comment type="caution">
    <text evidence="1">The sequence shown here is derived from an EMBL/GenBank/DDBJ whole genome shotgun (WGS) entry which is preliminary data.</text>
</comment>
<sequence>MGEFSQVKAAATCSALSDKAHSMVVRTRRVLQAARDEPGDHDLHQCLGMLSSRLQQLGHHASQLGYLISDASVVHSQFGDMLQFGLADCQTGLTIVSDGFDAGGSVADDRDAVTGYLSFAAAFVGLFVLAGQLLIIETEQEQKSKLVNPGAKAIVNAAHSSLERLLSFSYKIRN</sequence>
<keyword evidence="2" id="KW-1185">Reference proteome</keyword>
<evidence type="ECO:0000313" key="1">
    <source>
        <dbReference type="EMBL" id="KAH6651369.1"/>
    </source>
</evidence>
<organism evidence="1 2">
    <name type="scientific">Chaetomium tenue</name>
    <dbReference type="NCBI Taxonomy" id="1854479"/>
    <lineage>
        <taxon>Eukaryota</taxon>
        <taxon>Fungi</taxon>
        <taxon>Dikarya</taxon>
        <taxon>Ascomycota</taxon>
        <taxon>Pezizomycotina</taxon>
        <taxon>Sordariomycetes</taxon>
        <taxon>Sordariomycetidae</taxon>
        <taxon>Sordariales</taxon>
        <taxon>Chaetomiaceae</taxon>
        <taxon>Chaetomium</taxon>
    </lineage>
</organism>
<gene>
    <name evidence="1" type="ORF">F5144DRAFT_559250</name>
</gene>
<accession>A0ACB7PU88</accession>
<reference evidence="1 2" key="1">
    <citation type="journal article" date="2021" name="Nat. Commun.">
        <title>Genetic determinants of endophytism in the Arabidopsis root mycobiome.</title>
        <authorList>
            <person name="Mesny F."/>
            <person name="Miyauchi S."/>
            <person name="Thiergart T."/>
            <person name="Pickel B."/>
            <person name="Atanasova L."/>
            <person name="Karlsson M."/>
            <person name="Huettel B."/>
            <person name="Barry K.W."/>
            <person name="Haridas S."/>
            <person name="Chen C."/>
            <person name="Bauer D."/>
            <person name="Andreopoulos W."/>
            <person name="Pangilinan J."/>
            <person name="LaButti K."/>
            <person name="Riley R."/>
            <person name="Lipzen A."/>
            <person name="Clum A."/>
            <person name="Drula E."/>
            <person name="Henrissat B."/>
            <person name="Kohler A."/>
            <person name="Grigoriev I.V."/>
            <person name="Martin F.M."/>
            <person name="Hacquard S."/>
        </authorList>
    </citation>
    <scope>NUCLEOTIDE SEQUENCE [LARGE SCALE GENOMIC DNA]</scope>
    <source>
        <strain evidence="1 2">MPI-SDFR-AT-0079</strain>
    </source>
</reference>